<evidence type="ECO:0000256" key="1">
    <source>
        <dbReference type="SAM" id="MobiDB-lite"/>
    </source>
</evidence>
<comment type="caution">
    <text evidence="3">The sequence shown here is derived from an EMBL/GenBank/DDBJ whole genome shotgun (WGS) entry which is preliminary data.</text>
</comment>
<protein>
    <recommendedName>
        <fullName evidence="2">Sld7 C-terminal domain-containing protein</fullName>
    </recommendedName>
</protein>
<feature type="domain" description="Sld7 C-terminal" evidence="2">
    <location>
        <begin position="355"/>
        <end position="453"/>
    </location>
</feature>
<feature type="region of interest" description="Disordered" evidence="1">
    <location>
        <begin position="250"/>
        <end position="324"/>
    </location>
</feature>
<dbReference type="InterPro" id="IPR041260">
    <property type="entry name" value="Sld7_C"/>
</dbReference>
<feature type="region of interest" description="Disordered" evidence="1">
    <location>
        <begin position="379"/>
        <end position="400"/>
    </location>
</feature>
<feature type="compositionally biased region" description="Polar residues" evidence="1">
    <location>
        <begin position="488"/>
        <end position="497"/>
    </location>
</feature>
<feature type="compositionally biased region" description="Polar residues" evidence="1">
    <location>
        <begin position="385"/>
        <end position="394"/>
    </location>
</feature>
<proteinExistence type="predicted"/>
<sequence>MDVWSGDISLPDGQVIRDLHICSTTSTAAVKIPPTSAIRFLSHVDIARVPLYLAAGPSLHVWTDAWETGEWFTDNLLHGIGEFGLDDELDKQEYDVSQWWQAGSTQSSVGVLVEVVSDESPSSARPRITEILFYGAATPRPHDGPLQDATSNGMQTRESNLQFRVHAMPLSSDLLYRAPVDHTTPPLSPTNASGRSEEARFLPPSLDTFFEASKVTAKRQRVDDVFDEAAAQRKRARRTGVQGVAVTAARFDGPLPGPQSHRRSLSGRNATISEEAVSVCGAEGRRSSREASATAVPVQTRALSRSPSLSSSSRPTSMKGALHAFDVPGKRSSLYRVESISAMPSTLTEEEATLETKNKDVVSRLVMAGMRLYGLSQIKRKSHRGSTAPSAQDANSERREVEEKARDDEYKLIYHQTFKGAVFAFRQHMSTEALQLHTERLRDTVDKLLMLYCQDPLTTPSMAGGSEDTLTPGGRKAFGTDGGGGLNTAESPFAQQLTDTADATTTPDVRKTGQKDQRT</sequence>
<accession>A0ABR0LPE7</accession>
<evidence type="ECO:0000313" key="3">
    <source>
        <dbReference type="EMBL" id="KAK5201439.1"/>
    </source>
</evidence>
<feature type="compositionally biased region" description="Low complexity" evidence="1">
    <location>
        <begin position="303"/>
        <end position="315"/>
    </location>
</feature>
<organism evidence="3 4">
    <name type="scientific">Cryomyces antarcticus</name>
    <dbReference type="NCBI Taxonomy" id="329879"/>
    <lineage>
        <taxon>Eukaryota</taxon>
        <taxon>Fungi</taxon>
        <taxon>Dikarya</taxon>
        <taxon>Ascomycota</taxon>
        <taxon>Pezizomycotina</taxon>
        <taxon>Dothideomycetes</taxon>
        <taxon>Dothideomycetes incertae sedis</taxon>
        <taxon>Cryomyces</taxon>
    </lineage>
</organism>
<dbReference type="Proteomes" id="UP001357485">
    <property type="component" value="Unassembled WGS sequence"/>
</dbReference>
<gene>
    <name evidence="3" type="ORF">LTR16_002676</name>
</gene>
<evidence type="ECO:0000313" key="4">
    <source>
        <dbReference type="Proteomes" id="UP001357485"/>
    </source>
</evidence>
<feature type="region of interest" description="Disordered" evidence="1">
    <location>
        <begin position="477"/>
        <end position="519"/>
    </location>
</feature>
<reference evidence="3 4" key="1">
    <citation type="submission" date="2023-08" db="EMBL/GenBank/DDBJ databases">
        <title>Black Yeasts Isolated from many extreme environments.</title>
        <authorList>
            <person name="Coleine C."/>
            <person name="Stajich J.E."/>
            <person name="Selbmann L."/>
        </authorList>
    </citation>
    <scope>NUCLEOTIDE SEQUENCE [LARGE SCALE GENOMIC DNA]</scope>
    <source>
        <strain evidence="3 4">CCFEE 536</strain>
    </source>
</reference>
<name>A0ABR0LPE7_9PEZI</name>
<keyword evidence="4" id="KW-1185">Reference proteome</keyword>
<feature type="compositionally biased region" description="Basic and acidic residues" evidence="1">
    <location>
        <begin position="508"/>
        <end position="519"/>
    </location>
</feature>
<dbReference type="EMBL" id="JAVRRA010016636">
    <property type="protein sequence ID" value="KAK5201439.1"/>
    <property type="molecule type" value="Genomic_DNA"/>
</dbReference>
<evidence type="ECO:0000259" key="2">
    <source>
        <dbReference type="Pfam" id="PF18596"/>
    </source>
</evidence>
<dbReference type="Pfam" id="PF18596">
    <property type="entry name" value="Sld7_C"/>
    <property type="match status" value="1"/>
</dbReference>